<organism evidence="1 2">
    <name type="scientific">Medusavirus stheno T3</name>
    <dbReference type="NCBI Taxonomy" id="3069717"/>
    <lineage>
        <taxon>Viruses</taxon>
        <taxon>Varidnaviria</taxon>
        <taxon>Bamfordvirae</taxon>
        <taxon>Nucleocytoviricota</taxon>
        <taxon>Megaviricetes</taxon>
        <taxon>Mamonoviridae</taxon>
        <taxon>Medusavirus</taxon>
        <taxon>Medusavirus sthenus</taxon>
    </lineage>
</organism>
<keyword evidence="2" id="KW-1185">Reference proteome</keyword>
<sequence length="66" mass="7646">MDTPSYAKTMEEWLHCIGQEVMDETNACSQSQKDANEVAIRNIMLRLQREHPQLFINHPNGLAPRH</sequence>
<evidence type="ECO:0000313" key="2">
    <source>
        <dbReference type="Proteomes" id="UP001162098"/>
    </source>
</evidence>
<dbReference type="EMBL" id="MW018138">
    <property type="protein sequence ID" value="QPB44311.1"/>
    <property type="molecule type" value="Genomic_DNA"/>
</dbReference>
<dbReference type="KEGG" id="vg:80543507"/>
<accession>A0A7S7YEH5</accession>
<protein>
    <submittedName>
        <fullName evidence="1">Uncharacterized protein</fullName>
    </submittedName>
</protein>
<reference evidence="1 2" key="1">
    <citation type="submission" date="2020-09" db="EMBL/GenBank/DDBJ databases">
        <authorList>
            <person name="Zhang R."/>
            <person name="Garcia K."/>
            <person name="Ogata H."/>
        </authorList>
    </citation>
    <scope>NUCLEOTIDE SEQUENCE [LARGE SCALE GENOMIC DNA]</scope>
    <source>
        <strain evidence="2">stheno</strain>
    </source>
</reference>
<proteinExistence type="predicted"/>
<evidence type="ECO:0000313" key="1">
    <source>
        <dbReference type="EMBL" id="QPB44311.1"/>
    </source>
</evidence>
<dbReference type="Proteomes" id="UP001162098">
    <property type="component" value="Segment"/>
</dbReference>
<name>A0A7S7YEH5_9VIRU</name>